<dbReference type="InterPro" id="IPR001509">
    <property type="entry name" value="Epimerase_deHydtase"/>
</dbReference>
<dbReference type="InterPro" id="IPR051783">
    <property type="entry name" value="NAD(P)-dependent_oxidoreduct"/>
</dbReference>
<name>A0A3B0YWL6_9ZZZZ</name>
<evidence type="ECO:0000313" key="2">
    <source>
        <dbReference type="EMBL" id="VAW80303.1"/>
    </source>
</evidence>
<evidence type="ECO:0000259" key="1">
    <source>
        <dbReference type="Pfam" id="PF01370"/>
    </source>
</evidence>
<dbReference type="AlphaFoldDB" id="A0A3B0YWL6"/>
<dbReference type="GO" id="GO:0003978">
    <property type="term" value="F:UDP-glucose 4-epimerase activity"/>
    <property type="evidence" value="ECO:0007669"/>
    <property type="project" value="UniProtKB-EC"/>
</dbReference>
<dbReference type="Pfam" id="PF01370">
    <property type="entry name" value="Epimerase"/>
    <property type="match status" value="1"/>
</dbReference>
<proteinExistence type="predicted"/>
<dbReference type="GO" id="GO:0005737">
    <property type="term" value="C:cytoplasm"/>
    <property type="evidence" value="ECO:0007669"/>
    <property type="project" value="TreeGrafter"/>
</dbReference>
<keyword evidence="2" id="KW-0413">Isomerase</keyword>
<sequence length="275" mass="30374">MNVLVTGATGFVGGRLIDLLNINNDFTPIAAIRRKQSPVTNKIQSVLVDDLGPGNTWGTAFDNVEVVIHTAARVHIMKDNIKDPLFEFRRVNTEGTLNLARQAADSGVKRFIFISSIKVNGERCFLDKPFTEMDIPEPVDPYGISKHETEKGLFELVNKTGMDVVCIRPPVVYGPGVKANFLSMMKWLYKGVPLPFGSIHNKRSLVALDNLVDLIITCVDHPAAANQTFLVSDDEDLSTTELLNRVAGALGQKARLLPVNQKALEFFWVLSGRKT</sequence>
<reference evidence="2" key="1">
    <citation type="submission" date="2018-06" db="EMBL/GenBank/DDBJ databases">
        <authorList>
            <person name="Zhirakovskaya E."/>
        </authorList>
    </citation>
    <scope>NUCLEOTIDE SEQUENCE</scope>
</reference>
<gene>
    <name evidence="2" type="ORF">MNBD_GAMMA12-3777</name>
</gene>
<dbReference type="SUPFAM" id="SSF51735">
    <property type="entry name" value="NAD(P)-binding Rossmann-fold domains"/>
    <property type="match status" value="1"/>
</dbReference>
<protein>
    <submittedName>
        <fullName evidence="2">UDP-glucose 4-epimerase</fullName>
        <ecNumber evidence="2">5.1.3.2</ecNumber>
    </submittedName>
</protein>
<dbReference type="EMBL" id="UOFL01000195">
    <property type="protein sequence ID" value="VAW80303.1"/>
    <property type="molecule type" value="Genomic_DNA"/>
</dbReference>
<feature type="domain" description="NAD-dependent epimerase/dehydratase" evidence="1">
    <location>
        <begin position="3"/>
        <end position="226"/>
    </location>
</feature>
<accession>A0A3B0YWL6</accession>
<dbReference type="Gene3D" id="3.40.50.720">
    <property type="entry name" value="NAD(P)-binding Rossmann-like Domain"/>
    <property type="match status" value="1"/>
</dbReference>
<dbReference type="InterPro" id="IPR036291">
    <property type="entry name" value="NAD(P)-bd_dom_sf"/>
</dbReference>
<dbReference type="GO" id="GO:0004029">
    <property type="term" value="F:aldehyde dehydrogenase (NAD+) activity"/>
    <property type="evidence" value="ECO:0007669"/>
    <property type="project" value="TreeGrafter"/>
</dbReference>
<dbReference type="PANTHER" id="PTHR48079:SF6">
    <property type="entry name" value="NAD(P)-BINDING DOMAIN-CONTAINING PROTEIN-RELATED"/>
    <property type="match status" value="1"/>
</dbReference>
<dbReference type="EC" id="5.1.3.2" evidence="2"/>
<dbReference type="PANTHER" id="PTHR48079">
    <property type="entry name" value="PROTEIN YEEZ"/>
    <property type="match status" value="1"/>
</dbReference>
<organism evidence="2">
    <name type="scientific">hydrothermal vent metagenome</name>
    <dbReference type="NCBI Taxonomy" id="652676"/>
    <lineage>
        <taxon>unclassified sequences</taxon>
        <taxon>metagenomes</taxon>
        <taxon>ecological metagenomes</taxon>
    </lineage>
</organism>